<dbReference type="OrthoDB" id="9806955at2"/>
<dbReference type="Gene3D" id="1.20.200.10">
    <property type="entry name" value="Fumarase/aspartase (Central domain)"/>
    <property type="match status" value="1"/>
</dbReference>
<dbReference type="PANTHER" id="PTHR10362">
    <property type="entry name" value="HISTIDINE AMMONIA-LYASE"/>
    <property type="match status" value="1"/>
</dbReference>
<accession>A0A5S3WRI7</accession>
<dbReference type="EMBL" id="PNCI01000010">
    <property type="protein sequence ID" value="TMP30815.1"/>
    <property type="molecule type" value="Genomic_DNA"/>
</dbReference>
<dbReference type="Gene3D" id="1.10.275.10">
    <property type="entry name" value="Fumarase/aspartase (N-terminal domain)"/>
    <property type="match status" value="1"/>
</dbReference>
<proteinExistence type="predicted"/>
<protein>
    <submittedName>
        <fullName evidence="2">Aromatic amino acid lyase</fullName>
    </submittedName>
</protein>
<dbReference type="RefSeq" id="WP_138550972.1">
    <property type="nucleotide sequence ID" value="NZ_PNCH01000016.1"/>
</dbReference>
<gene>
    <name evidence="2" type="ORF">CWB99_05635</name>
</gene>
<sequence length="544" mass="60295">MENIFDKDLVSKSTSRNSDHLTLEIGGDYELLIDDVGSFVTNPNVDISLNTALEKVIRENRDYLDDKIENREDIYGVTTGFGNSASNRISPELAASLQENLIAYHGCGVGDYLPEQICAATLLIRLNCNAKGFSGVSWELLKQMECLLNHRIFPAIPAMGSVGASGDLTPLSYIGAALAGKRHVYYRGEIRPTSEVFAELDITPYRLKPKEGLAIMNGTSVMCGIAVMSFLEIERAIELSCKQVALFVELIDGRASPFHPQVHNLKPHPGQIKCAAMIYERLSNPEQRLGRRLRSDDEFGAGKKEQFRLQDSYSIRCSPQVIGPLLDTLDWAKRVITTEINSVNDNPLFDNQKDLILNAGHFYGGHVAAVCDALKPQLANLAALLERELGILVDDRLNGGIPNNLVAIDDLGDESWINHGFKAVQITASALTAEALKNASPMSVFSRTTEALNQDIVSMGTIAARDLKHILSLVKPVIAIHAMAIRQAFYVLDKDGSADKLNTESMRFFEQLRDYFTPVIQDRPMDRDIDTMVKKLFPEYQLHN</sequence>
<dbReference type="CDD" id="cd00332">
    <property type="entry name" value="PAL-HAL"/>
    <property type="match status" value="1"/>
</dbReference>
<evidence type="ECO:0000313" key="2">
    <source>
        <dbReference type="EMBL" id="TMP30815.1"/>
    </source>
</evidence>
<evidence type="ECO:0000313" key="3">
    <source>
        <dbReference type="Proteomes" id="UP000310249"/>
    </source>
</evidence>
<reference evidence="3" key="2">
    <citation type="submission" date="2019-06" db="EMBL/GenBank/DDBJ databases">
        <title>Co-occurence of chitin degradation, pigmentation and bioactivity in marine Pseudoalteromonas.</title>
        <authorList>
            <person name="Sonnenschein E.C."/>
            <person name="Bech P.K."/>
        </authorList>
    </citation>
    <scope>NUCLEOTIDE SEQUENCE [LARGE SCALE GENOMIC DNA]</scope>
    <source>
        <strain evidence="3">S2676</strain>
    </source>
</reference>
<dbReference type="Pfam" id="PF00221">
    <property type="entry name" value="Lyase_aromatic"/>
    <property type="match status" value="1"/>
</dbReference>
<dbReference type="SUPFAM" id="SSF48557">
    <property type="entry name" value="L-aspartase-like"/>
    <property type="match status" value="1"/>
</dbReference>
<keyword evidence="1 2" id="KW-0456">Lyase</keyword>
<comment type="caution">
    <text evidence="2">The sequence shown here is derived from an EMBL/GenBank/DDBJ whole genome shotgun (WGS) entry which is preliminary data.</text>
</comment>
<dbReference type="InterPro" id="IPR024083">
    <property type="entry name" value="Fumarase/histidase_N"/>
</dbReference>
<dbReference type="PROSITE" id="PS00488">
    <property type="entry name" value="PAL_HISTIDASE"/>
    <property type="match status" value="1"/>
</dbReference>
<dbReference type="InterPro" id="IPR001106">
    <property type="entry name" value="Aromatic_Lyase"/>
</dbReference>
<dbReference type="GO" id="GO:0016841">
    <property type="term" value="F:ammonia-lyase activity"/>
    <property type="evidence" value="ECO:0007669"/>
    <property type="project" value="InterPro"/>
</dbReference>
<dbReference type="FunFam" id="1.10.275.10:FF:000005">
    <property type="entry name" value="Histidine ammonia-lyase"/>
    <property type="match status" value="1"/>
</dbReference>
<dbReference type="AlphaFoldDB" id="A0A5S3WRI7"/>
<evidence type="ECO:0000256" key="1">
    <source>
        <dbReference type="ARBA" id="ARBA00023239"/>
    </source>
</evidence>
<name>A0A5S3WRI7_9GAMM</name>
<dbReference type="Proteomes" id="UP000310249">
    <property type="component" value="Unassembled WGS sequence"/>
</dbReference>
<dbReference type="InterPro" id="IPR022313">
    <property type="entry name" value="Phe/His_NH3-lyase_AS"/>
</dbReference>
<reference evidence="2 3" key="1">
    <citation type="submission" date="2018-01" db="EMBL/GenBank/DDBJ databases">
        <authorList>
            <person name="Paulsen S."/>
            <person name="Gram L.K."/>
        </authorList>
    </citation>
    <scope>NUCLEOTIDE SEQUENCE [LARGE SCALE GENOMIC DNA]</scope>
    <source>
        <strain evidence="2 3">S2676</strain>
    </source>
</reference>
<dbReference type="InterPro" id="IPR008948">
    <property type="entry name" value="L-Aspartase-like"/>
</dbReference>
<organism evidence="2 3">
    <name type="scientific">Pseudoalteromonas rubra</name>
    <dbReference type="NCBI Taxonomy" id="43658"/>
    <lineage>
        <taxon>Bacteria</taxon>
        <taxon>Pseudomonadati</taxon>
        <taxon>Pseudomonadota</taxon>
        <taxon>Gammaproteobacteria</taxon>
        <taxon>Alteromonadales</taxon>
        <taxon>Pseudoalteromonadaceae</taxon>
        <taxon>Pseudoalteromonas</taxon>
    </lineage>
</organism>